<evidence type="ECO:0000313" key="3">
    <source>
        <dbReference type="EMBL" id="MVN87564.1"/>
    </source>
</evidence>
<protein>
    <recommendedName>
        <fullName evidence="5">Single-stranded DNA-binding protein</fullName>
    </recommendedName>
</protein>
<evidence type="ECO:0000256" key="2">
    <source>
        <dbReference type="PROSITE-ProRule" id="PRU00252"/>
    </source>
</evidence>
<dbReference type="InterPro" id="IPR000424">
    <property type="entry name" value="Primosome_PriB/ssb"/>
</dbReference>
<dbReference type="SUPFAM" id="SSF50249">
    <property type="entry name" value="Nucleic acid-binding proteins"/>
    <property type="match status" value="1"/>
</dbReference>
<name>A0A7C9MRW7_9DEIO</name>
<dbReference type="Proteomes" id="UP000483286">
    <property type="component" value="Unassembled WGS sequence"/>
</dbReference>
<gene>
    <name evidence="3" type="ORF">GO986_12385</name>
</gene>
<evidence type="ECO:0008006" key="5">
    <source>
        <dbReference type="Google" id="ProtNLM"/>
    </source>
</evidence>
<dbReference type="Gene3D" id="2.40.50.140">
    <property type="entry name" value="Nucleic acid-binding proteins"/>
    <property type="match status" value="1"/>
</dbReference>
<dbReference type="PROSITE" id="PS50935">
    <property type="entry name" value="SSB"/>
    <property type="match status" value="1"/>
</dbReference>
<dbReference type="RefSeq" id="WP_157459619.1">
    <property type="nucleotide sequence ID" value="NZ_WQLB01000015.1"/>
</dbReference>
<evidence type="ECO:0000256" key="1">
    <source>
        <dbReference type="ARBA" id="ARBA00023125"/>
    </source>
</evidence>
<reference evidence="3 4" key="1">
    <citation type="submission" date="2019-12" db="EMBL/GenBank/DDBJ databases">
        <title>Deinococcus sp. HMF7620 Genome sequencing and assembly.</title>
        <authorList>
            <person name="Kang H."/>
            <person name="Kim H."/>
            <person name="Joh K."/>
        </authorList>
    </citation>
    <scope>NUCLEOTIDE SEQUENCE [LARGE SCALE GENOMIC DNA]</scope>
    <source>
        <strain evidence="3 4">HMF7620</strain>
    </source>
</reference>
<dbReference type="GO" id="GO:0003697">
    <property type="term" value="F:single-stranded DNA binding"/>
    <property type="evidence" value="ECO:0007669"/>
    <property type="project" value="InterPro"/>
</dbReference>
<keyword evidence="1 2" id="KW-0238">DNA-binding</keyword>
<keyword evidence="4" id="KW-1185">Reference proteome</keyword>
<dbReference type="EMBL" id="WQLB01000015">
    <property type="protein sequence ID" value="MVN87564.1"/>
    <property type="molecule type" value="Genomic_DNA"/>
</dbReference>
<dbReference type="InterPro" id="IPR012340">
    <property type="entry name" value="NA-bd_OB-fold"/>
</dbReference>
<accession>A0A7C9MRW7</accession>
<organism evidence="3 4">
    <name type="scientific">Deinococcus arboris</name>
    <dbReference type="NCBI Taxonomy" id="2682977"/>
    <lineage>
        <taxon>Bacteria</taxon>
        <taxon>Thermotogati</taxon>
        <taxon>Deinococcota</taxon>
        <taxon>Deinococci</taxon>
        <taxon>Deinococcales</taxon>
        <taxon>Deinococcaceae</taxon>
        <taxon>Deinococcus</taxon>
    </lineage>
</organism>
<dbReference type="AlphaFoldDB" id="A0A7C9MRW7"/>
<proteinExistence type="predicted"/>
<evidence type="ECO:0000313" key="4">
    <source>
        <dbReference type="Proteomes" id="UP000483286"/>
    </source>
</evidence>
<sequence length="231" mass="25169">MILPAKFGSMVDLIGCVAQMPEPRGDCLSFVVAGEELVTFADGNTKPMAFYQRCLIERSHLDAVHVIKGQALTVAGFLHQTRNTITRAPRTEVKILNVMPIERHASDLVRDVGQGFRLRNGFQRVVLSGRAGADAQRGFVDHTAVLNVSLAVSHPERAEVNWVDVCKYGDGSDVTIARGQLVGVEGRIWNRNKILASGARTTFTAVEAAHIFVAQGKVNRRTDLPALTVTP</sequence>
<comment type="caution">
    <text evidence="3">The sequence shown here is derived from an EMBL/GenBank/DDBJ whole genome shotgun (WGS) entry which is preliminary data.</text>
</comment>